<reference evidence="1 2" key="1">
    <citation type="journal article" date="2019" name="Sci. Rep.">
        <title>Orb-weaving spider Araneus ventricosus genome elucidates the spidroin gene catalogue.</title>
        <authorList>
            <person name="Kono N."/>
            <person name="Nakamura H."/>
            <person name="Ohtoshi R."/>
            <person name="Moran D.A.P."/>
            <person name="Shinohara A."/>
            <person name="Yoshida Y."/>
            <person name="Fujiwara M."/>
            <person name="Mori M."/>
            <person name="Tomita M."/>
            <person name="Arakawa K."/>
        </authorList>
    </citation>
    <scope>NUCLEOTIDE SEQUENCE [LARGE SCALE GENOMIC DNA]</scope>
</reference>
<organism evidence="1 2">
    <name type="scientific">Araneus ventricosus</name>
    <name type="common">Orbweaver spider</name>
    <name type="synonym">Epeira ventricosa</name>
    <dbReference type="NCBI Taxonomy" id="182803"/>
    <lineage>
        <taxon>Eukaryota</taxon>
        <taxon>Metazoa</taxon>
        <taxon>Ecdysozoa</taxon>
        <taxon>Arthropoda</taxon>
        <taxon>Chelicerata</taxon>
        <taxon>Arachnida</taxon>
        <taxon>Araneae</taxon>
        <taxon>Araneomorphae</taxon>
        <taxon>Entelegynae</taxon>
        <taxon>Araneoidea</taxon>
        <taxon>Araneidae</taxon>
        <taxon>Araneus</taxon>
    </lineage>
</organism>
<name>A0A4Y2HPP3_ARAVE</name>
<evidence type="ECO:0000313" key="1">
    <source>
        <dbReference type="EMBL" id="GBM67346.1"/>
    </source>
</evidence>
<evidence type="ECO:0000313" key="2">
    <source>
        <dbReference type="Proteomes" id="UP000499080"/>
    </source>
</evidence>
<proteinExistence type="predicted"/>
<sequence>MASVKRPPVDVETSRHCLFCIRCWSISICVESRKRQDIKHSAFLLRVKLNFRAQDGFSGNGKPSSNERWFNEKVNAAGVHFHIHGRHSFA</sequence>
<accession>A0A4Y2HPP3</accession>
<dbReference type="EMBL" id="BGPR01002077">
    <property type="protein sequence ID" value="GBM67346.1"/>
    <property type="molecule type" value="Genomic_DNA"/>
</dbReference>
<dbReference type="AlphaFoldDB" id="A0A4Y2HPP3"/>
<gene>
    <name evidence="1" type="ORF">AVEN_97314_1</name>
</gene>
<comment type="caution">
    <text evidence="1">The sequence shown here is derived from an EMBL/GenBank/DDBJ whole genome shotgun (WGS) entry which is preliminary data.</text>
</comment>
<dbReference type="Proteomes" id="UP000499080">
    <property type="component" value="Unassembled WGS sequence"/>
</dbReference>
<keyword evidence="2" id="KW-1185">Reference proteome</keyword>
<protein>
    <submittedName>
        <fullName evidence="1">Uncharacterized protein</fullName>
    </submittedName>
</protein>